<gene>
    <name evidence="2" type="ORF">Ctob_010166</name>
</gene>
<keyword evidence="3" id="KW-1185">Reference proteome</keyword>
<dbReference type="AlphaFoldDB" id="A0A0M0JXR7"/>
<evidence type="ECO:0000313" key="2">
    <source>
        <dbReference type="EMBL" id="KOO31360.1"/>
    </source>
</evidence>
<evidence type="ECO:0000256" key="1">
    <source>
        <dbReference type="SAM" id="MobiDB-lite"/>
    </source>
</evidence>
<feature type="region of interest" description="Disordered" evidence="1">
    <location>
        <begin position="197"/>
        <end position="216"/>
    </location>
</feature>
<dbReference type="EMBL" id="JWZX01002032">
    <property type="protein sequence ID" value="KOO31360.1"/>
    <property type="molecule type" value="Genomic_DNA"/>
</dbReference>
<sequence>MFPQFVSGNTGGQMMKYDLPSKCQDSLNGKAMKSWRDALASFQRNPKVATLKISRDERDRQFSIFRSQPQPVGTKFDCNFPRVPESTFAAAADAYADGRIKIETCWANATGANKCLGDALQLVGLSTQPMAPAGAKKIAGEVRLDYSKHVTPSASCKTNPVDSFLRMENDDVLLLRVNDADEFDVLTPKVTAPEEMAPEVTAPEEMADHSPAAAETAEELGKLEELDKMFAERDVYK</sequence>
<organism evidence="2 3">
    <name type="scientific">Chrysochromulina tobinii</name>
    <dbReference type="NCBI Taxonomy" id="1460289"/>
    <lineage>
        <taxon>Eukaryota</taxon>
        <taxon>Haptista</taxon>
        <taxon>Haptophyta</taxon>
        <taxon>Prymnesiophyceae</taxon>
        <taxon>Prymnesiales</taxon>
        <taxon>Chrysochromulinaceae</taxon>
        <taxon>Chrysochromulina</taxon>
    </lineage>
</organism>
<dbReference type="Proteomes" id="UP000037460">
    <property type="component" value="Unassembled WGS sequence"/>
</dbReference>
<reference evidence="3" key="1">
    <citation type="journal article" date="2015" name="PLoS Genet.">
        <title>Genome Sequence and Transcriptome Analyses of Chrysochromulina tobin: Metabolic Tools for Enhanced Algal Fitness in the Prominent Order Prymnesiales (Haptophyceae).</title>
        <authorList>
            <person name="Hovde B.T."/>
            <person name="Deodato C.R."/>
            <person name="Hunsperger H.M."/>
            <person name="Ryken S.A."/>
            <person name="Yost W."/>
            <person name="Jha R.K."/>
            <person name="Patterson J."/>
            <person name="Monnat R.J. Jr."/>
            <person name="Barlow S.B."/>
            <person name="Starkenburg S.R."/>
            <person name="Cattolico R.A."/>
        </authorList>
    </citation>
    <scope>NUCLEOTIDE SEQUENCE</scope>
    <source>
        <strain evidence="3">CCMP291</strain>
    </source>
</reference>
<proteinExistence type="predicted"/>
<comment type="caution">
    <text evidence="2">The sequence shown here is derived from an EMBL/GenBank/DDBJ whole genome shotgun (WGS) entry which is preliminary data.</text>
</comment>
<name>A0A0M0JXR7_9EUKA</name>
<protein>
    <submittedName>
        <fullName evidence="2">Uncharacterized protein</fullName>
    </submittedName>
</protein>
<evidence type="ECO:0000313" key="3">
    <source>
        <dbReference type="Proteomes" id="UP000037460"/>
    </source>
</evidence>
<accession>A0A0M0JXR7</accession>